<accession>A0A413VIS6</accession>
<sequence length="150" mass="16736">MGKKFYFAAILCAFIMTGCTNSKKTNNADSMSADTTQVADMHNAETSLDYFGEYKGTIPAADCPGIDVTLVFNKDHTYTQKYIYQERKDAEFDEAGTFVIEGNILTTTSKEGDKSYYKVEEGRIVMLDADKQPITGALADLYVLKQEKVF</sequence>
<dbReference type="Pfam" id="PF04170">
    <property type="entry name" value="NlpE"/>
    <property type="match status" value="1"/>
</dbReference>
<gene>
    <name evidence="1" type="ORF">DW888_15910</name>
</gene>
<dbReference type="Gene3D" id="2.40.128.640">
    <property type="match status" value="1"/>
</dbReference>
<evidence type="ECO:0000313" key="2">
    <source>
        <dbReference type="Proteomes" id="UP000284379"/>
    </source>
</evidence>
<dbReference type="InterPro" id="IPR007298">
    <property type="entry name" value="Cu-R_lipoprotein_NlpE"/>
</dbReference>
<proteinExistence type="predicted"/>
<dbReference type="Proteomes" id="UP000284379">
    <property type="component" value="Unassembled WGS sequence"/>
</dbReference>
<protein>
    <submittedName>
        <fullName evidence="1">Copper resistance protein NlpE</fullName>
    </submittedName>
</protein>
<name>A0A413VIS6_9BACE</name>
<dbReference type="AlphaFoldDB" id="A0A413VIS6"/>
<dbReference type="EMBL" id="QSGO01000015">
    <property type="protein sequence ID" value="RHB33464.1"/>
    <property type="molecule type" value="Genomic_DNA"/>
</dbReference>
<evidence type="ECO:0000313" key="1">
    <source>
        <dbReference type="EMBL" id="RHB33464.1"/>
    </source>
</evidence>
<organism evidence="1 2">
    <name type="scientific">Bacteroides nordii</name>
    <dbReference type="NCBI Taxonomy" id="291645"/>
    <lineage>
        <taxon>Bacteria</taxon>
        <taxon>Pseudomonadati</taxon>
        <taxon>Bacteroidota</taxon>
        <taxon>Bacteroidia</taxon>
        <taxon>Bacteroidales</taxon>
        <taxon>Bacteroidaceae</taxon>
        <taxon>Bacteroides</taxon>
    </lineage>
</organism>
<comment type="caution">
    <text evidence="1">The sequence shown here is derived from an EMBL/GenBank/DDBJ whole genome shotgun (WGS) entry which is preliminary data.</text>
</comment>
<reference evidence="1 2" key="1">
    <citation type="submission" date="2018-08" db="EMBL/GenBank/DDBJ databases">
        <title>A genome reference for cultivated species of the human gut microbiota.</title>
        <authorList>
            <person name="Zou Y."/>
            <person name="Xue W."/>
            <person name="Luo G."/>
        </authorList>
    </citation>
    <scope>NUCLEOTIDE SEQUENCE [LARGE SCALE GENOMIC DNA]</scope>
    <source>
        <strain evidence="1 2">AM40-30BH</strain>
    </source>
</reference>
<dbReference type="PROSITE" id="PS51257">
    <property type="entry name" value="PROKAR_LIPOPROTEIN"/>
    <property type="match status" value="1"/>
</dbReference>
<dbReference type="RefSeq" id="WP_002562318.1">
    <property type="nucleotide sequence ID" value="NZ_CABJFV010000015.1"/>
</dbReference>